<reference evidence="2 3" key="1">
    <citation type="submission" date="2016-04" db="EMBL/GenBank/DDBJ databases">
        <title>Genome sequence of Clostridium magnum DSM 2767.</title>
        <authorList>
            <person name="Poehlein A."/>
            <person name="Uhlig R."/>
            <person name="Fischer R."/>
            <person name="Bahl H."/>
            <person name="Daniel R."/>
        </authorList>
    </citation>
    <scope>NUCLEOTIDE SEQUENCE [LARGE SCALE GENOMIC DNA]</scope>
    <source>
        <strain evidence="2 3">DSM 2767</strain>
    </source>
</reference>
<keyword evidence="1" id="KW-0812">Transmembrane</keyword>
<sequence length="290" mass="32809">MTKNQKLGLIILTSSLIVLVLLLIPSTIKDKAVEAKRNEISQKAKEIESKKAEVKKGVSSADDVVINQILGDFTAAINKKDFDKAYSMLDQAYTKDFDLSKDTFKDRYNFANEKKLVIENTDSKHSDRWVVELVFQDTNAPKDKGMVRKTFTIYKKGEGKYVLADVGILVENTVNKKQQVAPGVTFTLEKMYVQPNGSIAIITVENKTKVYFTMQNGRFAFYAKEGTDTYEHRLVGNLSEDYIITPGIPKKFIVQFKQVKVPDIIGIYYKGRDNTNTESDGIKSDIFNLK</sequence>
<evidence type="ECO:0000313" key="3">
    <source>
        <dbReference type="Proteomes" id="UP000076603"/>
    </source>
</evidence>
<dbReference type="RefSeq" id="WP_066622400.1">
    <property type="nucleotide sequence ID" value="NZ_FQXL01000021.1"/>
</dbReference>
<gene>
    <name evidence="2" type="ORF">CLMAG_25390</name>
</gene>
<keyword evidence="1" id="KW-0472">Membrane</keyword>
<organism evidence="2 3">
    <name type="scientific">Clostridium magnum DSM 2767</name>
    <dbReference type="NCBI Taxonomy" id="1121326"/>
    <lineage>
        <taxon>Bacteria</taxon>
        <taxon>Bacillati</taxon>
        <taxon>Bacillota</taxon>
        <taxon>Clostridia</taxon>
        <taxon>Eubacteriales</taxon>
        <taxon>Clostridiaceae</taxon>
        <taxon>Clostridium</taxon>
    </lineage>
</organism>
<comment type="caution">
    <text evidence="2">The sequence shown here is derived from an EMBL/GenBank/DDBJ whole genome shotgun (WGS) entry which is preliminary data.</text>
</comment>
<evidence type="ECO:0000256" key="1">
    <source>
        <dbReference type="SAM" id="Phobius"/>
    </source>
</evidence>
<protein>
    <submittedName>
        <fullName evidence="2">Uncharacterized protein</fullName>
    </submittedName>
</protein>
<accession>A0A162TJI8</accession>
<dbReference type="OrthoDB" id="10021029at2"/>
<dbReference type="PATRIC" id="fig|1121326.3.peg.2541"/>
<evidence type="ECO:0000313" key="2">
    <source>
        <dbReference type="EMBL" id="KZL92725.1"/>
    </source>
</evidence>
<dbReference type="AlphaFoldDB" id="A0A162TJI8"/>
<keyword evidence="1" id="KW-1133">Transmembrane helix</keyword>
<keyword evidence="3" id="KW-1185">Reference proteome</keyword>
<dbReference type="EMBL" id="LWAE01000002">
    <property type="protein sequence ID" value="KZL92725.1"/>
    <property type="molecule type" value="Genomic_DNA"/>
</dbReference>
<name>A0A162TJI8_9CLOT</name>
<dbReference type="Proteomes" id="UP000076603">
    <property type="component" value="Unassembled WGS sequence"/>
</dbReference>
<proteinExistence type="predicted"/>
<feature type="transmembrane region" description="Helical" evidence="1">
    <location>
        <begin position="7"/>
        <end position="28"/>
    </location>
</feature>